<dbReference type="EMBL" id="AP026801">
    <property type="protein sequence ID" value="BDR55986.1"/>
    <property type="molecule type" value="Genomic_DNA"/>
</dbReference>
<dbReference type="InterPro" id="IPR058245">
    <property type="entry name" value="NreC/VraR/RcsB-like_REC"/>
</dbReference>
<evidence type="ECO:0000256" key="1">
    <source>
        <dbReference type="ARBA" id="ARBA00022553"/>
    </source>
</evidence>
<dbReference type="SMART" id="SM00421">
    <property type="entry name" value="HTH_LUXR"/>
    <property type="match status" value="1"/>
</dbReference>
<dbReference type="SUPFAM" id="SSF52172">
    <property type="entry name" value="CheY-like"/>
    <property type="match status" value="1"/>
</dbReference>
<evidence type="ECO:0000256" key="3">
    <source>
        <dbReference type="ARBA" id="ARBA00023125"/>
    </source>
</evidence>
<dbReference type="PANTHER" id="PTHR43214">
    <property type="entry name" value="TWO-COMPONENT RESPONSE REGULATOR"/>
    <property type="match status" value="1"/>
</dbReference>
<dbReference type="PROSITE" id="PS50110">
    <property type="entry name" value="RESPONSE_REGULATORY"/>
    <property type="match status" value="1"/>
</dbReference>
<dbReference type="Pfam" id="PF00072">
    <property type="entry name" value="Response_reg"/>
    <property type="match status" value="1"/>
</dbReference>
<dbReference type="InterPro" id="IPR011006">
    <property type="entry name" value="CheY-like_superfamily"/>
</dbReference>
<dbReference type="InterPro" id="IPR001789">
    <property type="entry name" value="Sig_transdc_resp-reg_receiver"/>
</dbReference>
<dbReference type="KEGG" id="xak:KIMC2_05480"/>
<organism evidence="8 9">
    <name type="scientific">Xylocopilactobacillus apis</name>
    <dbReference type="NCBI Taxonomy" id="2932183"/>
    <lineage>
        <taxon>Bacteria</taxon>
        <taxon>Bacillati</taxon>
        <taxon>Bacillota</taxon>
        <taxon>Bacilli</taxon>
        <taxon>Lactobacillales</taxon>
        <taxon>Lactobacillaceae</taxon>
        <taxon>Xylocopilactobacillus</taxon>
    </lineage>
</organism>
<dbReference type="RefSeq" id="WP_317697799.1">
    <property type="nucleotide sequence ID" value="NZ_AP026801.1"/>
</dbReference>
<evidence type="ECO:0000256" key="5">
    <source>
        <dbReference type="PROSITE-ProRule" id="PRU00169"/>
    </source>
</evidence>
<protein>
    <submittedName>
        <fullName evidence="8">DNA-binding response regulator</fullName>
    </submittedName>
</protein>
<dbReference type="GO" id="GO:0000160">
    <property type="term" value="P:phosphorelay signal transduction system"/>
    <property type="evidence" value="ECO:0007669"/>
    <property type="project" value="InterPro"/>
</dbReference>
<name>A0AAU9CUE1_9LACO</name>
<dbReference type="SMART" id="SM00448">
    <property type="entry name" value="REC"/>
    <property type="match status" value="1"/>
</dbReference>
<dbReference type="InterPro" id="IPR016032">
    <property type="entry name" value="Sig_transdc_resp-reg_C-effctor"/>
</dbReference>
<accession>A0AAU9CUE1</accession>
<keyword evidence="2" id="KW-0805">Transcription regulation</keyword>
<gene>
    <name evidence="8" type="ORF">KIMC2_05480</name>
</gene>
<dbReference type="GO" id="GO:0003677">
    <property type="term" value="F:DNA binding"/>
    <property type="evidence" value="ECO:0007669"/>
    <property type="project" value="UniProtKB-KW"/>
</dbReference>
<sequence length="205" mass="23090">MLKIVLVDDDHLVTQALTTIINAENDLKVVASGHQASDAMNYYRQFHPDVILLDIRLGESSGLNSAKQILESDPTAKILLLTTFSDDEYIEKSMQLGVKGYLIKQNLAAIIPAIRTAAANQTVFSPEIMEKLKSSYSKSTPKIELTQREQEILTLVAQGLNNKEIAEQTFLSSGTVRNYISQLLEKLKLRDRTQLAIFYYQNFKH</sequence>
<feature type="domain" description="HTH luxR-type" evidence="6">
    <location>
        <begin position="138"/>
        <end position="203"/>
    </location>
</feature>
<feature type="domain" description="Response regulatory" evidence="7">
    <location>
        <begin position="3"/>
        <end position="119"/>
    </location>
</feature>
<keyword evidence="9" id="KW-1185">Reference proteome</keyword>
<keyword evidence="4" id="KW-0804">Transcription</keyword>
<evidence type="ECO:0000259" key="6">
    <source>
        <dbReference type="PROSITE" id="PS50043"/>
    </source>
</evidence>
<dbReference type="AlphaFoldDB" id="A0AAU9CUE1"/>
<evidence type="ECO:0000256" key="4">
    <source>
        <dbReference type="ARBA" id="ARBA00023163"/>
    </source>
</evidence>
<dbReference type="Gene3D" id="3.40.50.2300">
    <property type="match status" value="1"/>
</dbReference>
<dbReference type="PROSITE" id="PS50043">
    <property type="entry name" value="HTH_LUXR_2"/>
    <property type="match status" value="1"/>
</dbReference>
<dbReference type="PANTHER" id="PTHR43214:SF40">
    <property type="entry name" value="TRANSCRIPTIONAL REGULATORY PROTEIN LNRK"/>
    <property type="match status" value="1"/>
</dbReference>
<reference evidence="8 9" key="1">
    <citation type="journal article" date="2023" name="Microbiol. Spectr.">
        <title>Symbiosis of Carpenter Bees with Uncharacterized Lactic Acid Bacteria Showing NAD Auxotrophy.</title>
        <authorList>
            <person name="Kawasaki S."/>
            <person name="Ozawa K."/>
            <person name="Mori T."/>
            <person name="Yamamoto A."/>
            <person name="Ito M."/>
            <person name="Ohkuma M."/>
            <person name="Sakamoto M."/>
            <person name="Matsutani M."/>
        </authorList>
    </citation>
    <scope>NUCLEOTIDE SEQUENCE [LARGE SCALE GENOMIC DNA]</scope>
    <source>
        <strain evidence="8 9">KimC2</strain>
    </source>
</reference>
<dbReference type="CDD" id="cd06170">
    <property type="entry name" value="LuxR_C_like"/>
    <property type="match status" value="1"/>
</dbReference>
<dbReference type="GO" id="GO:0006355">
    <property type="term" value="P:regulation of DNA-templated transcription"/>
    <property type="evidence" value="ECO:0007669"/>
    <property type="project" value="InterPro"/>
</dbReference>
<keyword evidence="1 5" id="KW-0597">Phosphoprotein</keyword>
<evidence type="ECO:0000313" key="9">
    <source>
        <dbReference type="Proteomes" id="UP001321804"/>
    </source>
</evidence>
<dbReference type="SUPFAM" id="SSF46894">
    <property type="entry name" value="C-terminal effector domain of the bipartite response regulators"/>
    <property type="match status" value="1"/>
</dbReference>
<keyword evidence="3 8" id="KW-0238">DNA-binding</keyword>
<feature type="modified residue" description="4-aspartylphosphate" evidence="5">
    <location>
        <position position="54"/>
    </location>
</feature>
<evidence type="ECO:0000256" key="2">
    <source>
        <dbReference type="ARBA" id="ARBA00023015"/>
    </source>
</evidence>
<dbReference type="InterPro" id="IPR000792">
    <property type="entry name" value="Tscrpt_reg_LuxR_C"/>
</dbReference>
<dbReference type="InterPro" id="IPR039420">
    <property type="entry name" value="WalR-like"/>
</dbReference>
<proteinExistence type="predicted"/>
<dbReference type="Pfam" id="PF00196">
    <property type="entry name" value="GerE"/>
    <property type="match status" value="1"/>
</dbReference>
<dbReference type="CDD" id="cd17535">
    <property type="entry name" value="REC_NarL-like"/>
    <property type="match status" value="1"/>
</dbReference>
<dbReference type="Proteomes" id="UP001321804">
    <property type="component" value="Chromosome"/>
</dbReference>
<evidence type="ECO:0000259" key="7">
    <source>
        <dbReference type="PROSITE" id="PS50110"/>
    </source>
</evidence>
<dbReference type="PRINTS" id="PR00038">
    <property type="entry name" value="HTHLUXR"/>
</dbReference>
<evidence type="ECO:0000313" key="8">
    <source>
        <dbReference type="EMBL" id="BDR55986.1"/>
    </source>
</evidence>